<dbReference type="EnsemblMetazoa" id="RPRC003250-RA">
    <property type="protein sequence ID" value="RPRC003250-PA"/>
    <property type="gene ID" value="RPRC003250"/>
</dbReference>
<dbReference type="VEuPathDB" id="VectorBase:RPRC003250"/>
<accession>T1HGS7</accession>
<dbReference type="EMBL" id="ACPB03015091">
    <property type="status" value="NOT_ANNOTATED_CDS"/>
    <property type="molecule type" value="Genomic_DNA"/>
</dbReference>
<sequence length="67" mass="8070">MPLFFTRGFRKIKNVLTNICGNIRNYYSWHEFQINWTLQKKCLYLHSAMLISYVLMYATTEALKTFP</sequence>
<name>T1HGS7_RHOPR</name>
<protein>
    <submittedName>
        <fullName evidence="1">Uncharacterized protein</fullName>
    </submittedName>
</protein>
<dbReference type="Proteomes" id="UP000015103">
    <property type="component" value="Unassembled WGS sequence"/>
</dbReference>
<evidence type="ECO:0000313" key="2">
    <source>
        <dbReference type="Proteomes" id="UP000015103"/>
    </source>
</evidence>
<dbReference type="HOGENOM" id="CLU_2815610_0_0_1"/>
<dbReference type="InParanoid" id="T1HGS7"/>
<reference evidence="1" key="1">
    <citation type="submission" date="2015-05" db="UniProtKB">
        <authorList>
            <consortium name="EnsemblMetazoa"/>
        </authorList>
    </citation>
    <scope>IDENTIFICATION</scope>
</reference>
<keyword evidence="2" id="KW-1185">Reference proteome</keyword>
<organism evidence="1 2">
    <name type="scientific">Rhodnius prolixus</name>
    <name type="common">Triatomid bug</name>
    <dbReference type="NCBI Taxonomy" id="13249"/>
    <lineage>
        <taxon>Eukaryota</taxon>
        <taxon>Metazoa</taxon>
        <taxon>Ecdysozoa</taxon>
        <taxon>Arthropoda</taxon>
        <taxon>Hexapoda</taxon>
        <taxon>Insecta</taxon>
        <taxon>Pterygota</taxon>
        <taxon>Neoptera</taxon>
        <taxon>Paraneoptera</taxon>
        <taxon>Hemiptera</taxon>
        <taxon>Heteroptera</taxon>
        <taxon>Panheteroptera</taxon>
        <taxon>Cimicomorpha</taxon>
        <taxon>Reduviidae</taxon>
        <taxon>Triatominae</taxon>
        <taxon>Rhodnius</taxon>
    </lineage>
</organism>
<evidence type="ECO:0000313" key="1">
    <source>
        <dbReference type="EnsemblMetazoa" id="RPRC003250-PA"/>
    </source>
</evidence>
<proteinExistence type="predicted"/>
<dbReference type="AlphaFoldDB" id="T1HGS7"/>